<keyword evidence="2" id="KW-0472">Membrane</keyword>
<name>A0A3Q0E2D8_CARSF</name>
<organism evidence="4 5">
    <name type="scientific">Carlito syrichta</name>
    <name type="common">Philippine tarsier</name>
    <name type="synonym">Tarsius syrichta</name>
    <dbReference type="NCBI Taxonomy" id="1868482"/>
    <lineage>
        <taxon>Eukaryota</taxon>
        <taxon>Metazoa</taxon>
        <taxon>Chordata</taxon>
        <taxon>Craniata</taxon>
        <taxon>Vertebrata</taxon>
        <taxon>Euteleostomi</taxon>
        <taxon>Mammalia</taxon>
        <taxon>Eutheria</taxon>
        <taxon>Euarchontoglires</taxon>
        <taxon>Primates</taxon>
        <taxon>Haplorrhini</taxon>
        <taxon>Tarsiiformes</taxon>
        <taxon>Tarsiidae</taxon>
        <taxon>Carlito</taxon>
    </lineage>
</organism>
<dbReference type="Pfam" id="PF01390">
    <property type="entry name" value="SEA"/>
    <property type="match status" value="1"/>
</dbReference>
<evidence type="ECO:0000313" key="4">
    <source>
        <dbReference type="Proteomes" id="UP000189704"/>
    </source>
</evidence>
<feature type="compositionally biased region" description="Polar residues" evidence="1">
    <location>
        <begin position="1"/>
        <end position="12"/>
    </location>
</feature>
<dbReference type="PROSITE" id="PS50024">
    <property type="entry name" value="SEA"/>
    <property type="match status" value="1"/>
</dbReference>
<feature type="compositionally biased region" description="Polar residues" evidence="1">
    <location>
        <begin position="166"/>
        <end position="183"/>
    </location>
</feature>
<keyword evidence="4" id="KW-1185">Reference proteome</keyword>
<evidence type="ECO:0000259" key="3">
    <source>
        <dbReference type="PROSITE" id="PS50024"/>
    </source>
</evidence>
<dbReference type="InterPro" id="IPR053311">
    <property type="entry name" value="Mucosal_Integrity_Assoc"/>
</dbReference>
<accession>A0A3Q0E2D8</accession>
<dbReference type="PROSITE" id="PS01186">
    <property type="entry name" value="EGF_2"/>
    <property type="match status" value="1"/>
</dbReference>
<dbReference type="SUPFAM" id="SSF82671">
    <property type="entry name" value="SEA domain"/>
    <property type="match status" value="1"/>
</dbReference>
<dbReference type="OrthoDB" id="7493297at2759"/>
<reference evidence="5" key="1">
    <citation type="submission" date="2025-08" db="UniProtKB">
        <authorList>
            <consortium name="RefSeq"/>
        </authorList>
    </citation>
    <scope>IDENTIFICATION</scope>
</reference>
<dbReference type="GO" id="GO:0071944">
    <property type="term" value="C:cell periphery"/>
    <property type="evidence" value="ECO:0007669"/>
    <property type="project" value="UniProtKB-ARBA"/>
</dbReference>
<feature type="domain" description="SEA" evidence="3">
    <location>
        <begin position="227"/>
        <end position="341"/>
    </location>
</feature>
<keyword evidence="2" id="KW-0812">Transmembrane</keyword>
<dbReference type="InterPro" id="IPR036364">
    <property type="entry name" value="SEA_dom_sf"/>
</dbReference>
<gene>
    <name evidence="5" type="primary">LOC103261375</name>
</gene>
<feature type="transmembrane region" description="Helical" evidence="2">
    <location>
        <begin position="436"/>
        <end position="459"/>
    </location>
</feature>
<protein>
    <submittedName>
        <fullName evidence="5">Mucin-12-like</fullName>
    </submittedName>
</protein>
<keyword evidence="2" id="KW-1133">Transmembrane helix</keyword>
<dbReference type="Proteomes" id="UP000189704">
    <property type="component" value="Unplaced"/>
</dbReference>
<proteinExistence type="predicted"/>
<dbReference type="PANTHER" id="PTHR37999">
    <property type="entry name" value="MUCIN-17"/>
    <property type="match status" value="1"/>
</dbReference>
<evidence type="ECO:0000256" key="1">
    <source>
        <dbReference type="SAM" id="MobiDB-lite"/>
    </source>
</evidence>
<evidence type="ECO:0000256" key="2">
    <source>
        <dbReference type="SAM" id="Phobius"/>
    </source>
</evidence>
<feature type="compositionally biased region" description="Polar residues" evidence="1">
    <location>
        <begin position="21"/>
        <end position="30"/>
    </location>
</feature>
<feature type="region of interest" description="Disordered" evidence="1">
    <location>
        <begin position="106"/>
        <end position="190"/>
    </location>
</feature>
<evidence type="ECO:0000313" key="5">
    <source>
        <dbReference type="RefSeq" id="XP_021568420.1"/>
    </source>
</evidence>
<dbReference type="AlphaFoldDB" id="A0A3Q0E2D8"/>
<sequence length="536" mass="58449">MSTTISSESFSTPVLGDKSTAFESSPGSPHTTLSLGSSTISGFGGESTTTQGSSGSTYTTVSPESSLTPVLVPGLSAESTTLYSRPGSTSTELTLDSFTTPDLSYKSTTFQSSPGSAHTMVPPDSSSTPGLGFSEDPTNAQGTSDSSQPTASPRSFPTSGLLEGSTAFQSSPGSTPTTVSAESSLAPGQCQDGKTWNGKECVCPQGYFDHLCLSPLEYFYIETPEKINATLGVTVKVTHRNFTEDLNDITSMAYWNFTKLFRSWMDEVYTGIDLPQYKGVIIRRLLNGSIVVKNDVVLEANYTAEYQELFASLAEIVKAKIMNETRIPIDPSLCQDNSILCYSGDTIVDEGVKLGFDFQEQCTRKAAKDYAPFYYVDVLAGKLTCVTRCTLGTKSKLNCNQGKCQLQRSGPRCLCLNTDTHWYWGETCEWSTSKSLVYGIVGAVVAVLLVTVVVLVIFLSRSQRKLHRQEYDVSREWQRDDMADGFKNTGIWEGKDLKEDRFGLENAYSHFRPSLENIDPAAELHIQKPQVVTTTL</sequence>
<feature type="compositionally biased region" description="Polar residues" evidence="1">
    <location>
        <begin position="136"/>
        <end position="158"/>
    </location>
</feature>
<feature type="compositionally biased region" description="Polar residues" evidence="1">
    <location>
        <begin position="106"/>
        <end position="116"/>
    </location>
</feature>
<feature type="region of interest" description="Disordered" evidence="1">
    <location>
        <begin position="1"/>
        <end position="73"/>
    </location>
</feature>
<dbReference type="RefSeq" id="XP_021568420.1">
    <property type="nucleotide sequence ID" value="XM_021712745.1"/>
</dbReference>
<dbReference type="GeneID" id="103261375"/>
<dbReference type="SMART" id="SM00200">
    <property type="entry name" value="SEA"/>
    <property type="match status" value="1"/>
</dbReference>
<dbReference type="PANTHER" id="PTHR37999:SF2">
    <property type="entry name" value="MUCIN-17"/>
    <property type="match status" value="1"/>
</dbReference>
<dbReference type="InterPro" id="IPR000082">
    <property type="entry name" value="SEA_dom"/>
</dbReference>
<dbReference type="KEGG" id="csyr:103261375"/>
<dbReference type="InterPro" id="IPR000742">
    <property type="entry name" value="EGF"/>
</dbReference>
<feature type="compositionally biased region" description="Low complexity" evidence="1">
    <location>
        <begin position="31"/>
        <end position="62"/>
    </location>
</feature>